<dbReference type="PANTHER" id="PTHR47481:SF28">
    <property type="entry name" value="RETROTRANSPOSON COPIA-LIKE N-TERMINAL DOMAIN-CONTAINING PROTEIN"/>
    <property type="match status" value="1"/>
</dbReference>
<keyword evidence="1" id="KW-0472">Membrane</keyword>
<dbReference type="AlphaFoldDB" id="A0A9Q0KFV3"/>
<dbReference type="Proteomes" id="UP001141806">
    <property type="component" value="Unassembled WGS sequence"/>
</dbReference>
<accession>A0A9Q0KFV3</accession>
<gene>
    <name evidence="2" type="ORF">NE237_002793</name>
</gene>
<dbReference type="OrthoDB" id="1912561at2759"/>
<evidence type="ECO:0000313" key="2">
    <source>
        <dbReference type="EMBL" id="KAJ4969694.1"/>
    </source>
</evidence>
<evidence type="ECO:0000256" key="1">
    <source>
        <dbReference type="SAM" id="Phobius"/>
    </source>
</evidence>
<protein>
    <submittedName>
        <fullName evidence="2">Uncharacterized protein</fullName>
    </submittedName>
</protein>
<dbReference type="EMBL" id="JAMYWD010000005">
    <property type="protein sequence ID" value="KAJ4969694.1"/>
    <property type="molecule type" value="Genomic_DNA"/>
</dbReference>
<reference evidence="2" key="1">
    <citation type="journal article" date="2023" name="Plant J.">
        <title>The genome of the king protea, Protea cynaroides.</title>
        <authorList>
            <person name="Chang J."/>
            <person name="Duong T.A."/>
            <person name="Schoeman C."/>
            <person name="Ma X."/>
            <person name="Roodt D."/>
            <person name="Barker N."/>
            <person name="Li Z."/>
            <person name="Van de Peer Y."/>
            <person name="Mizrachi E."/>
        </authorList>
    </citation>
    <scope>NUCLEOTIDE SEQUENCE</scope>
    <source>
        <tissue evidence="2">Young leaves</tissue>
    </source>
</reference>
<name>A0A9Q0KFV3_9MAGN</name>
<organism evidence="2 3">
    <name type="scientific">Protea cynaroides</name>
    <dbReference type="NCBI Taxonomy" id="273540"/>
    <lineage>
        <taxon>Eukaryota</taxon>
        <taxon>Viridiplantae</taxon>
        <taxon>Streptophyta</taxon>
        <taxon>Embryophyta</taxon>
        <taxon>Tracheophyta</taxon>
        <taxon>Spermatophyta</taxon>
        <taxon>Magnoliopsida</taxon>
        <taxon>Proteales</taxon>
        <taxon>Proteaceae</taxon>
        <taxon>Protea</taxon>
    </lineage>
</organism>
<keyword evidence="1" id="KW-0812">Transmembrane</keyword>
<dbReference type="PANTHER" id="PTHR47481">
    <property type="match status" value="1"/>
</dbReference>
<keyword evidence="1" id="KW-1133">Transmembrane helix</keyword>
<evidence type="ECO:0000313" key="3">
    <source>
        <dbReference type="Proteomes" id="UP001141806"/>
    </source>
</evidence>
<sequence>MNDYIQQIKFLTDQLATCGSTVTDDDIILLTLDGLPPSHCQFCSSVRIRAKSADLSLTDLHTLLICEEISVAEESSPDPTMALLASRPFRASNGCGSSHRGHTNNLLVVVHGVVHIPTMACCLHQLLHHLRKARINNHLVILLSIASIGWTLPIKVDTQQRSLLPWYLLLYQELTLGTLTLVLPII</sequence>
<proteinExistence type="predicted"/>
<comment type="caution">
    <text evidence="2">The sequence shown here is derived from an EMBL/GenBank/DDBJ whole genome shotgun (WGS) entry which is preliminary data.</text>
</comment>
<feature type="transmembrane region" description="Helical" evidence="1">
    <location>
        <begin position="135"/>
        <end position="152"/>
    </location>
</feature>
<keyword evidence="3" id="KW-1185">Reference proteome</keyword>
<feature type="transmembrane region" description="Helical" evidence="1">
    <location>
        <begin position="164"/>
        <end position="185"/>
    </location>
</feature>